<keyword evidence="1" id="KW-0472">Membrane</keyword>
<keyword evidence="1" id="KW-0812">Transmembrane</keyword>
<gene>
    <name evidence="2" type="ORF">P6P90_17165</name>
</gene>
<comment type="caution">
    <text evidence="2">The sequence shown here is derived from an EMBL/GenBank/DDBJ whole genome shotgun (WGS) entry which is preliminary data.</text>
</comment>
<keyword evidence="3" id="KW-1185">Reference proteome</keyword>
<dbReference type="Proteomes" id="UP001218246">
    <property type="component" value="Unassembled WGS sequence"/>
</dbReference>
<dbReference type="Pfam" id="PF07441">
    <property type="entry name" value="BofA"/>
    <property type="match status" value="1"/>
</dbReference>
<name>A0ABT6H8M1_9BACI</name>
<reference evidence="2 3" key="1">
    <citation type="submission" date="2023-04" db="EMBL/GenBank/DDBJ databases">
        <title>Ectobacillus antri isolated from activated sludge.</title>
        <authorList>
            <person name="Yan P."/>
            <person name="Liu X."/>
        </authorList>
    </citation>
    <scope>NUCLEOTIDE SEQUENCE [LARGE SCALE GENOMIC DNA]</scope>
    <source>
        <strain evidence="2 3">C18H</strain>
    </source>
</reference>
<keyword evidence="1" id="KW-1133">Transmembrane helix</keyword>
<evidence type="ECO:0000313" key="2">
    <source>
        <dbReference type="EMBL" id="MDG5755619.1"/>
    </source>
</evidence>
<dbReference type="RefSeq" id="WP_124565957.1">
    <property type="nucleotide sequence ID" value="NZ_JARRRY010000037.1"/>
</dbReference>
<feature type="transmembrane region" description="Helical" evidence="1">
    <location>
        <begin position="5"/>
        <end position="24"/>
    </location>
</feature>
<sequence>MNDLLVISCIVGLIVMLLLIGAPLKPIRFVGGTIVKILLGAIFLFVLNMAGSKYGLHVPINAVTASITGLLGIPGIIALAVIQLYIIPL</sequence>
<dbReference type="InterPro" id="IPR010001">
    <property type="entry name" value="BofA"/>
</dbReference>
<organism evidence="2 3">
    <name type="scientific">Ectobacillus antri</name>
    <dbReference type="NCBI Taxonomy" id="2486280"/>
    <lineage>
        <taxon>Bacteria</taxon>
        <taxon>Bacillati</taxon>
        <taxon>Bacillota</taxon>
        <taxon>Bacilli</taxon>
        <taxon>Bacillales</taxon>
        <taxon>Bacillaceae</taxon>
        <taxon>Ectobacillus</taxon>
    </lineage>
</organism>
<feature type="transmembrane region" description="Helical" evidence="1">
    <location>
        <begin position="30"/>
        <end position="50"/>
    </location>
</feature>
<feature type="transmembrane region" description="Helical" evidence="1">
    <location>
        <begin position="62"/>
        <end position="87"/>
    </location>
</feature>
<protein>
    <submittedName>
        <fullName evidence="2">Pro-sigmaK processing inhibitor BofA family protein</fullName>
    </submittedName>
</protein>
<dbReference type="EMBL" id="JARULN010000037">
    <property type="protein sequence ID" value="MDG5755619.1"/>
    <property type="molecule type" value="Genomic_DNA"/>
</dbReference>
<evidence type="ECO:0000313" key="3">
    <source>
        <dbReference type="Proteomes" id="UP001218246"/>
    </source>
</evidence>
<accession>A0ABT6H8M1</accession>
<dbReference type="NCBIfam" id="TIGR02862">
    <property type="entry name" value="spore_BofA"/>
    <property type="match status" value="1"/>
</dbReference>
<evidence type="ECO:0000256" key="1">
    <source>
        <dbReference type="SAM" id="Phobius"/>
    </source>
</evidence>
<proteinExistence type="predicted"/>